<keyword evidence="4" id="KW-1185">Reference proteome</keyword>
<dbReference type="PANTHER" id="PTHR31286:SF90">
    <property type="entry name" value="DUF4283 DOMAIN-CONTAINING PROTEIN"/>
    <property type="match status" value="1"/>
</dbReference>
<evidence type="ECO:0000256" key="1">
    <source>
        <dbReference type="SAM" id="MobiDB-lite"/>
    </source>
</evidence>
<dbReference type="EnsemblPlants" id="Bo1g020120.1">
    <property type="protein sequence ID" value="Bo1g020120.1"/>
    <property type="gene ID" value="Bo1g020120"/>
</dbReference>
<dbReference type="HOGENOM" id="CLU_022924_0_0_1"/>
<feature type="domain" description="DUF4283" evidence="2">
    <location>
        <begin position="1"/>
        <end position="53"/>
    </location>
</feature>
<protein>
    <recommendedName>
        <fullName evidence="2">DUF4283 domain-containing protein</fullName>
    </recommendedName>
</protein>
<reference evidence="3" key="2">
    <citation type="submission" date="2015-03" db="UniProtKB">
        <authorList>
            <consortium name="EnsemblPlants"/>
        </authorList>
    </citation>
    <scope>IDENTIFICATION</scope>
</reference>
<feature type="compositionally biased region" description="Basic and acidic residues" evidence="1">
    <location>
        <begin position="174"/>
        <end position="191"/>
    </location>
</feature>
<proteinExistence type="predicted"/>
<dbReference type="InterPro" id="IPR040256">
    <property type="entry name" value="At4g02000-like"/>
</dbReference>
<dbReference type="Gramene" id="Bo1g020120.1">
    <property type="protein sequence ID" value="Bo1g020120.1"/>
    <property type="gene ID" value="Bo1g020120"/>
</dbReference>
<feature type="compositionally biased region" description="Low complexity" evidence="1">
    <location>
        <begin position="216"/>
        <end position="236"/>
    </location>
</feature>
<feature type="compositionally biased region" description="Low complexity" evidence="1">
    <location>
        <begin position="303"/>
        <end position="314"/>
    </location>
</feature>
<accession>A0A0D3A491</accession>
<evidence type="ECO:0000313" key="4">
    <source>
        <dbReference type="Proteomes" id="UP000032141"/>
    </source>
</evidence>
<dbReference type="Pfam" id="PF14111">
    <property type="entry name" value="DUF4283"/>
    <property type="match status" value="1"/>
</dbReference>
<dbReference type="SUPFAM" id="SSF56219">
    <property type="entry name" value="DNase I-like"/>
    <property type="match status" value="1"/>
</dbReference>
<dbReference type="Proteomes" id="UP000032141">
    <property type="component" value="Chromosome C1"/>
</dbReference>
<dbReference type="Gene3D" id="3.60.10.10">
    <property type="entry name" value="Endonuclease/exonuclease/phosphatase"/>
    <property type="match status" value="1"/>
</dbReference>
<dbReference type="InterPro" id="IPR036691">
    <property type="entry name" value="Endo/exonu/phosph_ase_sf"/>
</dbReference>
<dbReference type="AlphaFoldDB" id="A0A0D3A491"/>
<sequence>MWGKEKRLEIHNNPLNRSTLVRIQSEYLGQKIFEKNIWYVGDSMFHTAQWSSAHSKSTPPLKAIKIGAHLTGVPLDMRHSEGSSLVAGLVGDPKETDEFTKNLVSLTLSHVKVEVDLTKLLPPVVEFERQSSELVEVLVHYPWVPPTCSHCHEMGHIVRNCLSYMLPEHVKEMVKDPERGKQSVKDPERGKQSVKKQKRYQPVDRSKLVATPQKDSQASPSVATVSSSNMSGSSAVDPSVVVPVDLVSNAMEGIIRSSVDVHAVKTNQLKTIVALPFPPPEASINPFVTPQSSRRPPLKRSRSSPTLSPPSASNTNPFSLVLSLPLSNSFMFLDPILSFNPTISFDTRDGRIILIWRDSIKVQVLNQSRQCITCKLDFPHQPPVIYSTIYASNLSAERVDLWAELIQLHSDLDLDNHNWIIGGDLNQIIHPCEHSRPHVVVPDGLMYQLQDCFLQMGVFDLRYNGPCHTWTNNQPDTTIAKKLDRLLVNTKTIISFPLTLASFLPPIFFDHSPCIIDLSSLLPPKNRRKQVPNSCSAVLETKVQAFQDPSPVSFQAEKDLHQKWIFLREIEELFFKQKSRITWLREGDLNTTYFMRICQTRASYNASVLAPVAYYPPPLYSSPAWFVEMTDFSFPVEFLQQMISIPTSEEIKSCMFKLNPNKAPGRMDSPQHSLKLLGILWVQKWCQR</sequence>
<evidence type="ECO:0000259" key="2">
    <source>
        <dbReference type="Pfam" id="PF14111"/>
    </source>
</evidence>
<dbReference type="InterPro" id="IPR025558">
    <property type="entry name" value="DUF4283"/>
</dbReference>
<dbReference type="PANTHER" id="PTHR31286">
    <property type="entry name" value="GLYCINE-RICH CELL WALL STRUCTURAL PROTEIN 1.8-LIKE"/>
    <property type="match status" value="1"/>
</dbReference>
<evidence type="ECO:0000313" key="3">
    <source>
        <dbReference type="EnsemblPlants" id="Bo1g020120.1"/>
    </source>
</evidence>
<dbReference type="eggNOG" id="KOG1075">
    <property type="taxonomic scope" value="Eukaryota"/>
</dbReference>
<reference evidence="3 4" key="1">
    <citation type="journal article" date="2014" name="Genome Biol.">
        <title>Transcriptome and methylome profiling reveals relics of genome dominance in the mesopolyploid Brassica oleracea.</title>
        <authorList>
            <person name="Parkin I.A."/>
            <person name="Koh C."/>
            <person name="Tang H."/>
            <person name="Robinson S.J."/>
            <person name="Kagale S."/>
            <person name="Clarke W.E."/>
            <person name="Town C.D."/>
            <person name="Nixon J."/>
            <person name="Krishnakumar V."/>
            <person name="Bidwell S.L."/>
            <person name="Denoeud F."/>
            <person name="Belcram H."/>
            <person name="Links M.G."/>
            <person name="Just J."/>
            <person name="Clarke C."/>
            <person name="Bender T."/>
            <person name="Huebert T."/>
            <person name="Mason A.S."/>
            <person name="Pires J.C."/>
            <person name="Barker G."/>
            <person name="Moore J."/>
            <person name="Walley P.G."/>
            <person name="Manoli S."/>
            <person name="Batley J."/>
            <person name="Edwards D."/>
            <person name="Nelson M.N."/>
            <person name="Wang X."/>
            <person name="Paterson A.H."/>
            <person name="King G."/>
            <person name="Bancroft I."/>
            <person name="Chalhoub B."/>
            <person name="Sharpe A.G."/>
        </authorList>
    </citation>
    <scope>NUCLEOTIDE SEQUENCE</scope>
    <source>
        <strain evidence="3 4">cv. TO1000</strain>
    </source>
</reference>
<organism evidence="3 4">
    <name type="scientific">Brassica oleracea var. oleracea</name>
    <dbReference type="NCBI Taxonomy" id="109376"/>
    <lineage>
        <taxon>Eukaryota</taxon>
        <taxon>Viridiplantae</taxon>
        <taxon>Streptophyta</taxon>
        <taxon>Embryophyta</taxon>
        <taxon>Tracheophyta</taxon>
        <taxon>Spermatophyta</taxon>
        <taxon>Magnoliopsida</taxon>
        <taxon>eudicotyledons</taxon>
        <taxon>Gunneridae</taxon>
        <taxon>Pentapetalae</taxon>
        <taxon>rosids</taxon>
        <taxon>malvids</taxon>
        <taxon>Brassicales</taxon>
        <taxon>Brassicaceae</taxon>
        <taxon>Brassiceae</taxon>
        <taxon>Brassica</taxon>
    </lineage>
</organism>
<dbReference type="OMA" id="WIFLREI"/>
<feature type="region of interest" description="Disordered" evidence="1">
    <location>
        <begin position="174"/>
        <end position="236"/>
    </location>
</feature>
<name>A0A0D3A491_BRAOL</name>
<feature type="region of interest" description="Disordered" evidence="1">
    <location>
        <begin position="284"/>
        <end position="314"/>
    </location>
</feature>